<evidence type="ECO:0000259" key="4">
    <source>
        <dbReference type="PROSITE" id="PS00036"/>
    </source>
</evidence>
<evidence type="ECO:0000256" key="2">
    <source>
        <dbReference type="ARBA" id="ARBA00023242"/>
    </source>
</evidence>
<sequence length="327" mass="35892">MTTTSGPHSRGANNGQSSNSDEARQQSFSSAILPHHERDSSPGLNASFDSADSSVPKRSGRKPNPASPALRKEQNRAAQRAFRDRKERHLQQLENMIRDLKDQNTRDVMRYQHEVDQLKTAVDSVQSENCYLREVVYAFESALSKGGHTTILQDVKEELYHRHQEKRQAEKPSLLSSPILSLSTPAPASHPSHSISIQTSRPEDAHIGSLSDVEQPGMLTRSSPSPPSSPSLLHTLPKGAVHSPSIPLLYGDSRGRRGQGNRPGPSTREILYKAPPLFVPVQSDRSPAVPTPSSSIPFEPLSIPRPSFIPPGTPLAKKTEYTKHPTV</sequence>
<feature type="region of interest" description="Disordered" evidence="3">
    <location>
        <begin position="162"/>
        <end position="269"/>
    </location>
</feature>
<gene>
    <name evidence="5" type="ORF">BGW38_009035</name>
</gene>
<dbReference type="Pfam" id="PF00170">
    <property type="entry name" value="bZIP_1"/>
    <property type="match status" value="1"/>
</dbReference>
<keyword evidence="2" id="KW-0539">Nucleus</keyword>
<comment type="subcellular location">
    <subcellularLocation>
        <location evidence="1">Nucleus</location>
    </subcellularLocation>
</comment>
<evidence type="ECO:0000313" key="5">
    <source>
        <dbReference type="EMBL" id="KAF9560692.1"/>
    </source>
</evidence>
<dbReference type="PANTHER" id="PTHR40621:SF6">
    <property type="entry name" value="AP-1-LIKE TRANSCRIPTION FACTOR YAP1-RELATED"/>
    <property type="match status" value="1"/>
</dbReference>
<feature type="compositionally biased region" description="Basic and acidic residues" evidence="3">
    <location>
        <begin position="70"/>
        <end position="87"/>
    </location>
</feature>
<name>A0A9P6FKR7_9FUNG</name>
<feature type="region of interest" description="Disordered" evidence="3">
    <location>
        <begin position="283"/>
        <end position="327"/>
    </location>
</feature>
<dbReference type="EMBL" id="JAABOA010006468">
    <property type="protein sequence ID" value="KAF9560692.1"/>
    <property type="molecule type" value="Genomic_DNA"/>
</dbReference>
<feature type="compositionally biased region" description="Polar residues" evidence="3">
    <location>
        <begin position="42"/>
        <end position="53"/>
    </location>
</feature>
<dbReference type="GO" id="GO:0090575">
    <property type="term" value="C:RNA polymerase II transcription regulator complex"/>
    <property type="evidence" value="ECO:0007669"/>
    <property type="project" value="TreeGrafter"/>
</dbReference>
<comment type="caution">
    <text evidence="5">The sequence shown here is derived from an EMBL/GenBank/DDBJ whole genome shotgun (WGS) entry which is preliminary data.</text>
</comment>
<evidence type="ECO:0000313" key="6">
    <source>
        <dbReference type="Proteomes" id="UP000780801"/>
    </source>
</evidence>
<dbReference type="InterPro" id="IPR004827">
    <property type="entry name" value="bZIP"/>
</dbReference>
<feature type="region of interest" description="Disordered" evidence="3">
    <location>
        <begin position="1"/>
        <end position="87"/>
    </location>
</feature>
<proteinExistence type="predicted"/>
<dbReference type="PANTHER" id="PTHR40621">
    <property type="entry name" value="TRANSCRIPTION FACTOR KAPC-RELATED"/>
    <property type="match status" value="1"/>
</dbReference>
<dbReference type="OrthoDB" id="2593073at2759"/>
<reference evidence="5" key="1">
    <citation type="journal article" date="2020" name="Fungal Divers.">
        <title>Resolving the Mortierellaceae phylogeny through synthesis of multi-gene phylogenetics and phylogenomics.</title>
        <authorList>
            <person name="Vandepol N."/>
            <person name="Liber J."/>
            <person name="Desiro A."/>
            <person name="Na H."/>
            <person name="Kennedy M."/>
            <person name="Barry K."/>
            <person name="Grigoriev I.V."/>
            <person name="Miller A.N."/>
            <person name="O'Donnell K."/>
            <person name="Stajich J.E."/>
            <person name="Bonito G."/>
        </authorList>
    </citation>
    <scope>NUCLEOTIDE SEQUENCE</scope>
    <source>
        <strain evidence="5">KOD1015</strain>
    </source>
</reference>
<keyword evidence="6" id="KW-1185">Reference proteome</keyword>
<dbReference type="AlphaFoldDB" id="A0A9P6FKR7"/>
<dbReference type="GO" id="GO:0001228">
    <property type="term" value="F:DNA-binding transcription activator activity, RNA polymerase II-specific"/>
    <property type="evidence" value="ECO:0007669"/>
    <property type="project" value="TreeGrafter"/>
</dbReference>
<dbReference type="Gene3D" id="1.20.5.170">
    <property type="match status" value="1"/>
</dbReference>
<dbReference type="CDD" id="cd14688">
    <property type="entry name" value="bZIP_YAP"/>
    <property type="match status" value="1"/>
</dbReference>
<evidence type="ECO:0000256" key="3">
    <source>
        <dbReference type="SAM" id="MobiDB-lite"/>
    </source>
</evidence>
<accession>A0A9P6FKR7</accession>
<dbReference type="GO" id="GO:0000976">
    <property type="term" value="F:transcription cis-regulatory region binding"/>
    <property type="evidence" value="ECO:0007669"/>
    <property type="project" value="InterPro"/>
</dbReference>
<dbReference type="InterPro" id="IPR050936">
    <property type="entry name" value="AP-1-like"/>
</dbReference>
<dbReference type="SMART" id="SM00338">
    <property type="entry name" value="BRLZ"/>
    <property type="match status" value="1"/>
</dbReference>
<organism evidence="5 6">
    <name type="scientific">Lunasporangiospora selenospora</name>
    <dbReference type="NCBI Taxonomy" id="979761"/>
    <lineage>
        <taxon>Eukaryota</taxon>
        <taxon>Fungi</taxon>
        <taxon>Fungi incertae sedis</taxon>
        <taxon>Mucoromycota</taxon>
        <taxon>Mortierellomycotina</taxon>
        <taxon>Mortierellomycetes</taxon>
        <taxon>Mortierellales</taxon>
        <taxon>Mortierellaceae</taxon>
        <taxon>Lunasporangiospora</taxon>
    </lineage>
</organism>
<dbReference type="PROSITE" id="PS00036">
    <property type="entry name" value="BZIP_BASIC"/>
    <property type="match status" value="1"/>
</dbReference>
<feature type="domain" description="BZIP" evidence="4">
    <location>
        <begin position="71"/>
        <end position="85"/>
    </location>
</feature>
<feature type="compositionally biased region" description="Polar residues" evidence="3">
    <location>
        <begin position="1"/>
        <end position="30"/>
    </location>
</feature>
<dbReference type="Proteomes" id="UP000780801">
    <property type="component" value="Unassembled WGS sequence"/>
</dbReference>
<feature type="compositionally biased region" description="Basic and acidic residues" evidence="3">
    <location>
        <begin position="317"/>
        <end position="327"/>
    </location>
</feature>
<protein>
    <recommendedName>
        <fullName evidence="4">BZIP domain-containing protein</fullName>
    </recommendedName>
</protein>
<evidence type="ECO:0000256" key="1">
    <source>
        <dbReference type="ARBA" id="ARBA00004123"/>
    </source>
</evidence>
<dbReference type="InterPro" id="IPR046347">
    <property type="entry name" value="bZIP_sf"/>
</dbReference>
<feature type="compositionally biased region" description="Low complexity" evidence="3">
    <location>
        <begin position="172"/>
        <end position="197"/>
    </location>
</feature>
<dbReference type="SUPFAM" id="SSF57959">
    <property type="entry name" value="Leucine zipper domain"/>
    <property type="match status" value="1"/>
</dbReference>
<feature type="non-terminal residue" evidence="5">
    <location>
        <position position="327"/>
    </location>
</feature>